<evidence type="ECO:0000256" key="1">
    <source>
        <dbReference type="ARBA" id="ARBA00001936"/>
    </source>
</evidence>
<reference evidence="13" key="1">
    <citation type="submission" date="2022-08" db="EMBL/GenBank/DDBJ databases">
        <authorList>
            <consortium name="DOE Joint Genome Institute"/>
            <person name="Min B."/>
            <person name="Sierra-Patev S."/>
            <person name="Naranjo-Ortiz M."/>
            <person name="Looney B."/>
            <person name="Konkel Z."/>
            <person name="Slot J.C."/>
            <person name="Sakamoto Y."/>
            <person name="Steenwyk J.L."/>
            <person name="Rokas A."/>
            <person name="Carro J."/>
            <person name="Camarero S."/>
            <person name="Ferreira P."/>
            <person name="Molpeceres G."/>
            <person name="Ruiz-duenas F.J."/>
            <person name="Serrano A."/>
            <person name="Henrissat B."/>
            <person name="Drula E."/>
            <person name="Hughes K.W."/>
            <person name="Mata J.L."/>
            <person name="Ishikawa N.K."/>
            <person name="Vargas-Isla R."/>
            <person name="Ushijima S."/>
            <person name="Smith C.A."/>
            <person name="Ahrendt S."/>
            <person name="Andreopoulos W."/>
            <person name="He G."/>
            <person name="LaButti K."/>
            <person name="Lipzen A."/>
            <person name="Ng V."/>
            <person name="Riley R."/>
            <person name="Sandor L."/>
            <person name="Barry K."/>
            <person name="Martinez A.T."/>
            <person name="Xiao Y."/>
            <person name="Gibbons J.G."/>
            <person name="Terashima K."/>
            <person name="Hibbett D.S."/>
            <person name="Grigoriev I.V."/>
        </authorList>
    </citation>
    <scope>NUCLEOTIDE SEQUENCE</scope>
    <source>
        <strain evidence="13">ET3784</strain>
    </source>
</reference>
<evidence type="ECO:0000256" key="10">
    <source>
        <dbReference type="RuleBase" id="RU003465"/>
    </source>
</evidence>
<gene>
    <name evidence="13" type="ORF">DFJ43DRAFT_448922</name>
</gene>
<evidence type="ECO:0000256" key="6">
    <source>
        <dbReference type="ARBA" id="ARBA00022801"/>
    </source>
</evidence>
<reference evidence="13" key="2">
    <citation type="journal article" date="2023" name="Proc. Natl. Acad. Sci. U.S.A.">
        <title>A global phylogenomic analysis of the shiitake genus Lentinula.</title>
        <authorList>
            <person name="Sierra-Patev S."/>
            <person name="Min B."/>
            <person name="Naranjo-Ortiz M."/>
            <person name="Looney B."/>
            <person name="Konkel Z."/>
            <person name="Slot J.C."/>
            <person name="Sakamoto Y."/>
            <person name="Steenwyk J.L."/>
            <person name="Rokas A."/>
            <person name="Carro J."/>
            <person name="Camarero S."/>
            <person name="Ferreira P."/>
            <person name="Molpeceres G."/>
            <person name="Ruiz-Duenas F.J."/>
            <person name="Serrano A."/>
            <person name="Henrissat B."/>
            <person name="Drula E."/>
            <person name="Hughes K.W."/>
            <person name="Mata J.L."/>
            <person name="Ishikawa N.K."/>
            <person name="Vargas-Isla R."/>
            <person name="Ushijima S."/>
            <person name="Smith C.A."/>
            <person name="Donoghue J."/>
            <person name="Ahrendt S."/>
            <person name="Andreopoulos W."/>
            <person name="He G."/>
            <person name="LaButti K."/>
            <person name="Lipzen A."/>
            <person name="Ng V."/>
            <person name="Riley R."/>
            <person name="Sandor L."/>
            <person name="Barry K."/>
            <person name="Martinez A.T."/>
            <person name="Xiao Y."/>
            <person name="Gibbons J.G."/>
            <person name="Terashima K."/>
            <person name="Grigoriev I.V."/>
            <person name="Hibbett D."/>
        </authorList>
    </citation>
    <scope>NUCLEOTIDE SEQUENCE</scope>
    <source>
        <strain evidence="13">ET3784</strain>
    </source>
</reference>
<dbReference type="CDD" id="cd00143">
    <property type="entry name" value="PP2Cc"/>
    <property type="match status" value="1"/>
</dbReference>
<evidence type="ECO:0000256" key="9">
    <source>
        <dbReference type="ARBA" id="ARBA00048832"/>
    </source>
</evidence>
<dbReference type="Pfam" id="PF00481">
    <property type="entry name" value="PP2C"/>
    <property type="match status" value="1"/>
</dbReference>
<proteinExistence type="inferred from homology"/>
<name>A0AA38J7T3_9AGAR</name>
<evidence type="ECO:0000256" key="3">
    <source>
        <dbReference type="ARBA" id="ARBA00006702"/>
    </source>
</evidence>
<feature type="domain" description="PPM-type phosphatase" evidence="12">
    <location>
        <begin position="23"/>
        <end position="308"/>
    </location>
</feature>
<dbReference type="PANTHER" id="PTHR13832:SF565">
    <property type="entry name" value="AT28366P-RELATED"/>
    <property type="match status" value="1"/>
</dbReference>
<dbReference type="SMART" id="SM00332">
    <property type="entry name" value="PP2Cc"/>
    <property type="match status" value="1"/>
</dbReference>
<evidence type="ECO:0000256" key="4">
    <source>
        <dbReference type="ARBA" id="ARBA00013081"/>
    </source>
</evidence>
<comment type="cofactor">
    <cofactor evidence="2">
        <name>Mg(2+)</name>
        <dbReference type="ChEBI" id="CHEBI:18420"/>
    </cofactor>
</comment>
<comment type="catalytic activity">
    <reaction evidence="9">
        <text>O-phospho-L-threonyl-[protein] + H2O = L-threonyl-[protein] + phosphate</text>
        <dbReference type="Rhea" id="RHEA:47004"/>
        <dbReference type="Rhea" id="RHEA-COMP:11060"/>
        <dbReference type="Rhea" id="RHEA-COMP:11605"/>
        <dbReference type="ChEBI" id="CHEBI:15377"/>
        <dbReference type="ChEBI" id="CHEBI:30013"/>
        <dbReference type="ChEBI" id="CHEBI:43474"/>
        <dbReference type="ChEBI" id="CHEBI:61977"/>
        <dbReference type="EC" id="3.1.3.16"/>
    </reaction>
    <physiologicalReaction direction="left-to-right" evidence="9">
        <dbReference type="Rhea" id="RHEA:47005"/>
    </physiologicalReaction>
</comment>
<comment type="similarity">
    <text evidence="3 10">Belongs to the PP2C family.</text>
</comment>
<keyword evidence="5" id="KW-0479">Metal-binding</keyword>
<dbReference type="PROSITE" id="PS51746">
    <property type="entry name" value="PPM_2"/>
    <property type="match status" value="1"/>
</dbReference>
<dbReference type="Proteomes" id="UP001176059">
    <property type="component" value="Unassembled WGS sequence"/>
</dbReference>
<evidence type="ECO:0000313" key="13">
    <source>
        <dbReference type="EMBL" id="KAJ3731092.1"/>
    </source>
</evidence>
<feature type="compositionally biased region" description="Acidic residues" evidence="11">
    <location>
        <begin position="407"/>
        <end position="417"/>
    </location>
</feature>
<evidence type="ECO:0000256" key="11">
    <source>
        <dbReference type="SAM" id="MobiDB-lite"/>
    </source>
</evidence>
<dbReference type="PANTHER" id="PTHR13832">
    <property type="entry name" value="PROTEIN PHOSPHATASE 2C"/>
    <property type="match status" value="1"/>
</dbReference>
<dbReference type="InterPro" id="IPR000222">
    <property type="entry name" value="PP2C_BS"/>
</dbReference>
<evidence type="ECO:0000313" key="14">
    <source>
        <dbReference type="Proteomes" id="UP001176059"/>
    </source>
</evidence>
<evidence type="ECO:0000259" key="12">
    <source>
        <dbReference type="PROSITE" id="PS51746"/>
    </source>
</evidence>
<evidence type="ECO:0000256" key="7">
    <source>
        <dbReference type="ARBA" id="ARBA00022912"/>
    </source>
</evidence>
<dbReference type="InterPro" id="IPR036457">
    <property type="entry name" value="PPM-type-like_dom_sf"/>
</dbReference>
<keyword evidence="6 10" id="KW-0378">Hydrolase</keyword>
<accession>A0AA38J7T3</accession>
<keyword evidence="8" id="KW-0464">Manganese</keyword>
<dbReference type="AlphaFoldDB" id="A0AA38J7T3"/>
<dbReference type="SUPFAM" id="SSF81606">
    <property type="entry name" value="PP2C-like"/>
    <property type="match status" value="1"/>
</dbReference>
<dbReference type="InterPro" id="IPR015655">
    <property type="entry name" value="PP2C"/>
</dbReference>
<keyword evidence="14" id="KW-1185">Reference proteome</keyword>
<dbReference type="Gene3D" id="3.60.40.10">
    <property type="entry name" value="PPM-type phosphatase domain"/>
    <property type="match status" value="1"/>
</dbReference>
<organism evidence="13 14">
    <name type="scientific">Lentinula guzmanii</name>
    <dbReference type="NCBI Taxonomy" id="2804957"/>
    <lineage>
        <taxon>Eukaryota</taxon>
        <taxon>Fungi</taxon>
        <taxon>Dikarya</taxon>
        <taxon>Basidiomycota</taxon>
        <taxon>Agaricomycotina</taxon>
        <taxon>Agaricomycetes</taxon>
        <taxon>Agaricomycetidae</taxon>
        <taxon>Agaricales</taxon>
        <taxon>Marasmiineae</taxon>
        <taxon>Omphalotaceae</taxon>
        <taxon>Lentinula</taxon>
    </lineage>
</organism>
<sequence length="529" mass="57228">MGQTLSTPARKKNTESGENDRFTYAVTEMQGWRITMEDSHAVVLDLDEEKNERVAFFAVYDGHGGGTVAKFAGQNVHKRLVTEEAYSAKAYDAALKRAFMGTDDDIRAAPAHAHDSSGCTAVAALVTHDKIYVVLQANAGDSRSVLSVKGEVKPLSFDHKPTNESEKSRITGAGGYVEYGRVCGALMYPRRLYLEFNIRTGNLALSRAIGDFEFKKNTSLPPEKQIITSDPEITVHEIDTEDEFLVLACDGIWDCLSSQQVVNFIRTEAAAGKELGEIGEMMCEHCLAPDTSAAGIGCDNMTVLIIALLHGRTKEEWYAWIKDRVEKGYGYRTPSKPPQLYNQGRLTSFRARLEAIEAREALRQEYEDQSSFPSLNLTQVLGSTGGISYNRESGILSGASSLMFSGDDSDDEDDGGEDSTSSFFTETLGLGAASHDDDNDGSDATQNLKAKLEEFEKDIQQDGSDDSLDDDGPSHPKVQGEAPPPPAPQANGGPVTPVSQLKSEPGGDKASPVVAAEGLMDSSEDPLKG</sequence>
<comment type="cofactor">
    <cofactor evidence="1">
        <name>Mn(2+)</name>
        <dbReference type="ChEBI" id="CHEBI:29035"/>
    </cofactor>
</comment>
<evidence type="ECO:0000256" key="2">
    <source>
        <dbReference type="ARBA" id="ARBA00001946"/>
    </source>
</evidence>
<feature type="compositionally biased region" description="Basic and acidic residues" evidence="11">
    <location>
        <begin position="12"/>
        <end position="21"/>
    </location>
</feature>
<dbReference type="EMBL" id="JANVFO010000033">
    <property type="protein sequence ID" value="KAJ3731092.1"/>
    <property type="molecule type" value="Genomic_DNA"/>
</dbReference>
<protein>
    <recommendedName>
        <fullName evidence="4">protein-serine/threonine phosphatase</fullName>
        <ecNumber evidence="4">3.1.3.16</ecNumber>
    </recommendedName>
</protein>
<feature type="region of interest" description="Disordered" evidence="11">
    <location>
        <begin position="401"/>
        <end position="529"/>
    </location>
</feature>
<dbReference type="EC" id="3.1.3.16" evidence="4"/>
<comment type="caution">
    <text evidence="13">The sequence shown here is derived from an EMBL/GenBank/DDBJ whole genome shotgun (WGS) entry which is preliminary data.</text>
</comment>
<dbReference type="InterPro" id="IPR001932">
    <property type="entry name" value="PPM-type_phosphatase-like_dom"/>
</dbReference>
<dbReference type="GO" id="GO:0046872">
    <property type="term" value="F:metal ion binding"/>
    <property type="evidence" value="ECO:0007669"/>
    <property type="project" value="UniProtKB-KW"/>
</dbReference>
<dbReference type="GO" id="GO:0004722">
    <property type="term" value="F:protein serine/threonine phosphatase activity"/>
    <property type="evidence" value="ECO:0007669"/>
    <property type="project" value="UniProtKB-EC"/>
</dbReference>
<feature type="region of interest" description="Disordered" evidence="11">
    <location>
        <begin position="1"/>
        <end position="21"/>
    </location>
</feature>
<evidence type="ECO:0000256" key="8">
    <source>
        <dbReference type="ARBA" id="ARBA00023211"/>
    </source>
</evidence>
<feature type="compositionally biased region" description="Basic and acidic residues" evidence="11">
    <location>
        <begin position="450"/>
        <end position="460"/>
    </location>
</feature>
<keyword evidence="7 10" id="KW-0904">Protein phosphatase</keyword>
<dbReference type="PROSITE" id="PS01032">
    <property type="entry name" value="PPM_1"/>
    <property type="match status" value="1"/>
</dbReference>
<evidence type="ECO:0000256" key="5">
    <source>
        <dbReference type="ARBA" id="ARBA00022723"/>
    </source>
</evidence>